<dbReference type="EMBL" id="SPQU01000054">
    <property type="protein sequence ID" value="TFV29410.1"/>
    <property type="molecule type" value="Genomic_DNA"/>
</dbReference>
<dbReference type="InterPro" id="IPR025840">
    <property type="entry name" value="7TM_transglut"/>
</dbReference>
<gene>
    <name evidence="4" type="ORF">E4K64_37330</name>
    <name evidence="3" type="ORF">E4K66_38005</name>
</gene>
<evidence type="ECO:0000256" key="1">
    <source>
        <dbReference type="SAM" id="Phobius"/>
    </source>
</evidence>
<name>A0A4Y9KTP4_9BRAD</name>
<proteinExistence type="predicted"/>
<sequence length="253" mass="27566">MLPTSSICSSFFSLTELPAQFYKPAESVLFVSLGAVVVVLFRLTLGVKVLGLFRSILMAIGFDIIGIPIGLAFLLLVLLVTVALRPLLKTDHSYARIAVLLGLAAALLDAPLLAGNWWDIAWLREIALFPVIALCLTCESFAKVLDEDGVYEAVWRTFTTVLAALTIVTVMSLPGTLGIYLRFPELLLVQAGCILLINEYLDFRLLEGANPLAAWRRGQLSAVRPAELLPLHEADPTERLDSGQTQGRKQSCG</sequence>
<dbReference type="Proteomes" id="UP000297700">
    <property type="component" value="Unassembled WGS sequence"/>
</dbReference>
<reference evidence="3 6" key="1">
    <citation type="submission" date="2019-03" db="EMBL/GenBank/DDBJ databases">
        <title>Bradyrhizobium strains diversity isolated from Chamaecrista fasciculata.</title>
        <authorList>
            <person name="Urquiaga M.C.O."/>
            <person name="Hungria M."/>
            <person name="Delamuta J.R.M."/>
        </authorList>
    </citation>
    <scope>NUCLEOTIDE SEQUENCE [LARGE SCALE GENOMIC DNA]</scope>
    <source>
        <strain evidence="3 6">CNPSo 3424</strain>
    </source>
</reference>
<dbReference type="Pfam" id="PF14402">
    <property type="entry name" value="7TM_transglut"/>
    <property type="match status" value="1"/>
</dbReference>
<keyword evidence="1" id="KW-1133">Transmembrane helix</keyword>
<evidence type="ECO:0000259" key="2">
    <source>
        <dbReference type="Pfam" id="PF14402"/>
    </source>
</evidence>
<feature type="transmembrane region" description="Helical" evidence="1">
    <location>
        <begin position="57"/>
        <end position="82"/>
    </location>
</feature>
<keyword evidence="1" id="KW-0472">Membrane</keyword>
<keyword evidence="6" id="KW-1185">Reference proteome</keyword>
<comment type="caution">
    <text evidence="3">The sequence shown here is derived from an EMBL/GenBank/DDBJ whole genome shotgun (WGS) entry which is preliminary data.</text>
</comment>
<evidence type="ECO:0000313" key="4">
    <source>
        <dbReference type="EMBL" id="TFV68111.1"/>
    </source>
</evidence>
<dbReference type="Proteomes" id="UP000298225">
    <property type="component" value="Unassembled WGS sequence"/>
</dbReference>
<evidence type="ECO:0000313" key="5">
    <source>
        <dbReference type="Proteomes" id="UP000297700"/>
    </source>
</evidence>
<feature type="domain" description="7 transmembrane helices usually fused to an inactive transglutaminase" evidence="2">
    <location>
        <begin position="12"/>
        <end position="207"/>
    </location>
</feature>
<dbReference type="EMBL" id="SPQS01000046">
    <property type="protein sequence ID" value="TFV68111.1"/>
    <property type="molecule type" value="Genomic_DNA"/>
</dbReference>
<evidence type="ECO:0000313" key="3">
    <source>
        <dbReference type="EMBL" id="TFV29410.1"/>
    </source>
</evidence>
<feature type="transmembrane region" description="Helical" evidence="1">
    <location>
        <begin position="157"/>
        <end position="181"/>
    </location>
</feature>
<dbReference type="AlphaFoldDB" id="A0A4Y9KTP4"/>
<organism evidence="3 6">
    <name type="scientific">Bradyrhizobium frederickii</name>
    <dbReference type="NCBI Taxonomy" id="2560054"/>
    <lineage>
        <taxon>Bacteria</taxon>
        <taxon>Pseudomonadati</taxon>
        <taxon>Pseudomonadota</taxon>
        <taxon>Alphaproteobacteria</taxon>
        <taxon>Hyphomicrobiales</taxon>
        <taxon>Nitrobacteraceae</taxon>
        <taxon>Bradyrhizobium</taxon>
    </lineage>
</organism>
<dbReference type="OrthoDB" id="8255642at2"/>
<protein>
    <recommendedName>
        <fullName evidence="2">7 transmembrane helices usually fused to an inactive transglutaminase domain-containing protein</fullName>
    </recommendedName>
</protein>
<feature type="transmembrane region" description="Helical" evidence="1">
    <location>
        <begin position="126"/>
        <end position="145"/>
    </location>
</feature>
<accession>A0A4Y9KTP4</accession>
<accession>A0A4Y9NJU1</accession>
<reference evidence="4 5" key="2">
    <citation type="submission" date="2019-03" db="EMBL/GenBank/DDBJ databases">
        <title>Bradyrhizobium strains diversity.</title>
        <authorList>
            <person name="Urquiaga M.C.O."/>
            <person name="Hungria M."/>
            <person name="Delamuta J.R.M."/>
            <person name="Klepa M.S."/>
        </authorList>
    </citation>
    <scope>NUCLEOTIDE SEQUENCE [LARGE SCALE GENOMIC DNA]</scope>
    <source>
        <strain evidence="4 5">CNPSo 3426</strain>
    </source>
</reference>
<keyword evidence="1" id="KW-0812">Transmembrane</keyword>
<evidence type="ECO:0000313" key="6">
    <source>
        <dbReference type="Proteomes" id="UP000298225"/>
    </source>
</evidence>
<feature type="transmembrane region" description="Helical" evidence="1">
    <location>
        <begin position="27"/>
        <end position="45"/>
    </location>
</feature>
<feature type="transmembrane region" description="Helical" evidence="1">
    <location>
        <begin position="94"/>
        <end position="114"/>
    </location>
</feature>